<evidence type="ECO:0000313" key="8">
    <source>
        <dbReference type="EMBL" id="KXG74067.1"/>
    </source>
</evidence>
<dbReference type="PANTHER" id="PTHR32071:SF74">
    <property type="entry name" value="TRANSCRIPTIONAL ACTIVATOR ROCR"/>
    <property type="match status" value="1"/>
</dbReference>
<dbReference type="InterPro" id="IPR002197">
    <property type="entry name" value="HTH_Fis"/>
</dbReference>
<dbReference type="InterPro" id="IPR035965">
    <property type="entry name" value="PAS-like_dom_sf"/>
</dbReference>
<reference evidence="8 9" key="1">
    <citation type="submission" date="2015-12" db="EMBL/GenBank/DDBJ databases">
        <title>Draft genome sequence of the thermoanaerobe Thermotalea metallivorans, an isolate from the runoff channel of the Great Artesian Basin, Australia.</title>
        <authorList>
            <person name="Patel B.K."/>
        </authorList>
    </citation>
    <scope>NUCLEOTIDE SEQUENCE [LARGE SCALE GENOMIC DNA]</scope>
    <source>
        <strain evidence="8 9">B2-1</strain>
    </source>
</reference>
<comment type="caution">
    <text evidence="8">The sequence shown here is derived from an EMBL/GenBank/DDBJ whole genome shotgun (WGS) entry which is preliminary data.</text>
</comment>
<organism evidence="8 9">
    <name type="scientific">Thermotalea metallivorans</name>
    <dbReference type="NCBI Taxonomy" id="520762"/>
    <lineage>
        <taxon>Bacteria</taxon>
        <taxon>Bacillati</taxon>
        <taxon>Bacillota</taxon>
        <taxon>Clostridia</taxon>
        <taxon>Peptostreptococcales</taxon>
        <taxon>Thermotaleaceae</taxon>
        <taxon>Thermotalea</taxon>
    </lineage>
</organism>
<evidence type="ECO:0000259" key="6">
    <source>
        <dbReference type="PROSITE" id="PS50045"/>
    </source>
</evidence>
<dbReference type="OrthoDB" id="9803970at2"/>
<dbReference type="PROSITE" id="PS00675">
    <property type="entry name" value="SIGMA54_INTERACT_1"/>
    <property type="match status" value="1"/>
</dbReference>
<dbReference type="InterPro" id="IPR003593">
    <property type="entry name" value="AAA+_ATPase"/>
</dbReference>
<dbReference type="InterPro" id="IPR058031">
    <property type="entry name" value="AAA_lid_NorR"/>
</dbReference>
<dbReference type="NCBIfam" id="TIGR00229">
    <property type="entry name" value="sensory_box"/>
    <property type="match status" value="1"/>
</dbReference>
<dbReference type="GO" id="GO:0005524">
    <property type="term" value="F:ATP binding"/>
    <property type="evidence" value="ECO:0007669"/>
    <property type="project" value="UniProtKB-KW"/>
</dbReference>
<dbReference type="EMBL" id="LOEE01000065">
    <property type="protein sequence ID" value="KXG74067.1"/>
    <property type="molecule type" value="Genomic_DNA"/>
</dbReference>
<dbReference type="Gene3D" id="1.10.8.60">
    <property type="match status" value="1"/>
</dbReference>
<dbReference type="RefSeq" id="WP_068557740.1">
    <property type="nucleotide sequence ID" value="NZ_LOEE01000065.1"/>
</dbReference>
<dbReference type="CDD" id="cd00130">
    <property type="entry name" value="PAS"/>
    <property type="match status" value="1"/>
</dbReference>
<dbReference type="InterPro" id="IPR027417">
    <property type="entry name" value="P-loop_NTPase"/>
</dbReference>
<dbReference type="InterPro" id="IPR025943">
    <property type="entry name" value="Sigma_54_int_dom_ATP-bd_2"/>
</dbReference>
<dbReference type="PROSITE" id="PS00688">
    <property type="entry name" value="SIGMA54_INTERACT_3"/>
    <property type="match status" value="1"/>
</dbReference>
<dbReference type="CDD" id="cd00009">
    <property type="entry name" value="AAA"/>
    <property type="match status" value="1"/>
</dbReference>
<keyword evidence="4" id="KW-0238">DNA-binding</keyword>
<evidence type="ECO:0000256" key="1">
    <source>
        <dbReference type="ARBA" id="ARBA00022741"/>
    </source>
</evidence>
<dbReference type="InterPro" id="IPR025944">
    <property type="entry name" value="Sigma_54_int_dom_CS"/>
</dbReference>
<name>A0A140L0J2_9FIRM</name>
<feature type="domain" description="PAS" evidence="7">
    <location>
        <begin position="5"/>
        <end position="53"/>
    </location>
</feature>
<dbReference type="SMART" id="SM00382">
    <property type="entry name" value="AAA"/>
    <property type="match status" value="1"/>
</dbReference>
<dbReference type="Pfam" id="PF02954">
    <property type="entry name" value="HTH_8"/>
    <property type="match status" value="1"/>
</dbReference>
<keyword evidence="3" id="KW-0805">Transcription regulation</keyword>
<dbReference type="SUPFAM" id="SSF52540">
    <property type="entry name" value="P-loop containing nucleoside triphosphate hydrolases"/>
    <property type="match status" value="1"/>
</dbReference>
<protein>
    <submittedName>
        <fullName evidence="8">Arginine utilization regulatory protein RocR</fullName>
    </submittedName>
</protein>
<dbReference type="GO" id="GO:0043565">
    <property type="term" value="F:sequence-specific DNA binding"/>
    <property type="evidence" value="ECO:0007669"/>
    <property type="project" value="InterPro"/>
</dbReference>
<sequence length="465" mass="52770">MQPYMYEILKIILQTIDEGVHVIDGQGRTILYNKAMAELEGMDAEDVINKPLLDVFPSLDQNSSTLLRVLRTEEKLINHPQTYLNHHHKEITTINTTVPIYFDSRKVGALEIAKNITKIKQLSEQIMSLQLQLSKPIKQETEKNRKFTFESIIGQNENFLTAIQYARKAAMSSSSVLIYGETGTGKELVAQSIHYASSRADKPFVAQNCAALPETLLEGILFGTVKGGFTGAIDRPGLFEQANGGTIFLDEINSMGLQLQSKLLRVLQEGYIRRVGGLKDVPIDVRIIASTNEEPYDAIEKGNFRKDLFYRLNVIPITLPSLRERKDDIPLLANWFVYKFNKKLNKNVQGIDLGVLEAFQNYKWPGNIRELENAIEGAMNIVEREEILKKEHFPPQVNAKIFAFCQRHPLSSNESLMDVLAKIEKDLILEALKFSNHNISKAAERLGIKRQTLQHKLKKYNIGFE</sequence>
<dbReference type="FunFam" id="3.40.50.300:FF:000006">
    <property type="entry name" value="DNA-binding transcriptional regulator NtrC"/>
    <property type="match status" value="1"/>
</dbReference>
<dbReference type="InterPro" id="IPR025662">
    <property type="entry name" value="Sigma_54_int_dom_ATP-bd_1"/>
</dbReference>
<dbReference type="Pfam" id="PF00158">
    <property type="entry name" value="Sigma54_activat"/>
    <property type="match status" value="1"/>
</dbReference>
<evidence type="ECO:0000313" key="9">
    <source>
        <dbReference type="Proteomes" id="UP000070456"/>
    </source>
</evidence>
<dbReference type="InterPro" id="IPR002078">
    <property type="entry name" value="Sigma_54_int"/>
</dbReference>
<dbReference type="Gene3D" id="3.30.450.20">
    <property type="entry name" value="PAS domain"/>
    <property type="match status" value="1"/>
</dbReference>
<dbReference type="PANTHER" id="PTHR32071">
    <property type="entry name" value="TRANSCRIPTIONAL REGULATORY PROTEIN"/>
    <property type="match status" value="1"/>
</dbReference>
<dbReference type="Proteomes" id="UP000070456">
    <property type="component" value="Unassembled WGS sequence"/>
</dbReference>
<dbReference type="AlphaFoldDB" id="A0A140L0J2"/>
<dbReference type="InterPro" id="IPR009057">
    <property type="entry name" value="Homeodomain-like_sf"/>
</dbReference>
<dbReference type="STRING" id="520762.AN619_26770"/>
<dbReference type="InterPro" id="IPR000014">
    <property type="entry name" value="PAS"/>
</dbReference>
<evidence type="ECO:0000256" key="4">
    <source>
        <dbReference type="ARBA" id="ARBA00023125"/>
    </source>
</evidence>
<feature type="domain" description="Sigma-54 factor interaction" evidence="6">
    <location>
        <begin position="152"/>
        <end position="380"/>
    </location>
</feature>
<keyword evidence="9" id="KW-1185">Reference proteome</keyword>
<keyword evidence="1" id="KW-0547">Nucleotide-binding</keyword>
<dbReference type="PROSITE" id="PS50112">
    <property type="entry name" value="PAS"/>
    <property type="match status" value="1"/>
</dbReference>
<dbReference type="PATRIC" id="fig|520762.4.peg.2953"/>
<dbReference type="Pfam" id="PF25601">
    <property type="entry name" value="AAA_lid_14"/>
    <property type="match status" value="1"/>
</dbReference>
<dbReference type="SMART" id="SM00091">
    <property type="entry name" value="PAS"/>
    <property type="match status" value="1"/>
</dbReference>
<gene>
    <name evidence="8" type="primary">rocR_6</name>
    <name evidence="8" type="ORF">AN619_26770</name>
</gene>
<dbReference type="GO" id="GO:0006355">
    <property type="term" value="P:regulation of DNA-templated transcription"/>
    <property type="evidence" value="ECO:0007669"/>
    <property type="project" value="InterPro"/>
</dbReference>
<dbReference type="Gene3D" id="1.10.10.60">
    <property type="entry name" value="Homeodomain-like"/>
    <property type="match status" value="1"/>
</dbReference>
<proteinExistence type="predicted"/>
<dbReference type="Pfam" id="PF00989">
    <property type="entry name" value="PAS"/>
    <property type="match status" value="1"/>
</dbReference>
<dbReference type="InterPro" id="IPR013767">
    <property type="entry name" value="PAS_fold"/>
</dbReference>
<keyword evidence="2" id="KW-0067">ATP-binding</keyword>
<evidence type="ECO:0000256" key="3">
    <source>
        <dbReference type="ARBA" id="ARBA00023015"/>
    </source>
</evidence>
<dbReference type="PROSITE" id="PS00676">
    <property type="entry name" value="SIGMA54_INTERACT_2"/>
    <property type="match status" value="1"/>
</dbReference>
<evidence type="ECO:0000256" key="5">
    <source>
        <dbReference type="ARBA" id="ARBA00023163"/>
    </source>
</evidence>
<dbReference type="SUPFAM" id="SSF46689">
    <property type="entry name" value="Homeodomain-like"/>
    <property type="match status" value="1"/>
</dbReference>
<dbReference type="PROSITE" id="PS50045">
    <property type="entry name" value="SIGMA54_INTERACT_4"/>
    <property type="match status" value="1"/>
</dbReference>
<evidence type="ECO:0000256" key="2">
    <source>
        <dbReference type="ARBA" id="ARBA00022840"/>
    </source>
</evidence>
<evidence type="ECO:0000259" key="7">
    <source>
        <dbReference type="PROSITE" id="PS50112"/>
    </source>
</evidence>
<dbReference type="PRINTS" id="PR01590">
    <property type="entry name" value="HTHFIS"/>
</dbReference>
<dbReference type="SUPFAM" id="SSF55785">
    <property type="entry name" value="PYP-like sensor domain (PAS domain)"/>
    <property type="match status" value="1"/>
</dbReference>
<dbReference type="Gene3D" id="3.40.50.300">
    <property type="entry name" value="P-loop containing nucleotide triphosphate hydrolases"/>
    <property type="match status" value="1"/>
</dbReference>
<keyword evidence="5" id="KW-0804">Transcription</keyword>
<accession>A0A140L0J2</accession>